<dbReference type="AlphaFoldDB" id="A0A0E4C9J8"/>
<keyword evidence="2 7" id="KW-0699">rRNA-binding</keyword>
<dbReference type="GO" id="GO:0070181">
    <property type="term" value="F:small ribosomal subunit rRNA binding"/>
    <property type="evidence" value="ECO:0007669"/>
    <property type="project" value="TreeGrafter"/>
</dbReference>
<comment type="function">
    <text evidence="7">Binds directly to 16S ribosomal RNA.</text>
</comment>
<dbReference type="Pfam" id="PF01649">
    <property type="entry name" value="Ribosomal_S20p"/>
    <property type="match status" value="1"/>
</dbReference>
<name>A0A0E4C9J8_9FIRM</name>
<reference evidence="8 9" key="1">
    <citation type="submission" date="2015-03" db="EMBL/GenBank/DDBJ databases">
        <authorList>
            <person name="Murphy D."/>
        </authorList>
    </citation>
    <scope>NUCLEOTIDE SEQUENCE [LARGE SCALE GENOMIC DNA]</scope>
    <source>
        <strain evidence="8 9">OL-4</strain>
    </source>
</reference>
<dbReference type="STRING" id="690567.2598"/>
<evidence type="ECO:0000256" key="3">
    <source>
        <dbReference type="ARBA" id="ARBA00022884"/>
    </source>
</evidence>
<dbReference type="PANTHER" id="PTHR33398">
    <property type="entry name" value="30S RIBOSOMAL PROTEIN S20"/>
    <property type="match status" value="1"/>
</dbReference>
<dbReference type="HAMAP" id="MF_00500">
    <property type="entry name" value="Ribosomal_bS20"/>
    <property type="match status" value="1"/>
</dbReference>
<evidence type="ECO:0000256" key="6">
    <source>
        <dbReference type="ARBA" id="ARBA00035136"/>
    </source>
</evidence>
<keyword evidence="4 7" id="KW-0689">Ribosomal protein</keyword>
<gene>
    <name evidence="7" type="primary">rpsT</name>
    <name evidence="8" type="ORF">2598</name>
</gene>
<evidence type="ECO:0000256" key="4">
    <source>
        <dbReference type="ARBA" id="ARBA00022980"/>
    </source>
</evidence>
<dbReference type="PANTHER" id="PTHR33398:SF1">
    <property type="entry name" value="SMALL RIBOSOMAL SUBUNIT PROTEIN BS20C"/>
    <property type="match status" value="1"/>
</dbReference>
<dbReference type="GO" id="GO:0005829">
    <property type="term" value="C:cytosol"/>
    <property type="evidence" value="ECO:0007669"/>
    <property type="project" value="TreeGrafter"/>
</dbReference>
<evidence type="ECO:0000256" key="5">
    <source>
        <dbReference type="ARBA" id="ARBA00023274"/>
    </source>
</evidence>
<accession>A0A0E4C9J8</accession>
<dbReference type="GO" id="GO:0006412">
    <property type="term" value="P:translation"/>
    <property type="evidence" value="ECO:0007669"/>
    <property type="project" value="UniProtKB-UniRule"/>
</dbReference>
<dbReference type="InterPro" id="IPR002583">
    <property type="entry name" value="Ribosomal_bS20"/>
</dbReference>
<dbReference type="Gene3D" id="1.20.58.110">
    <property type="entry name" value="Ribosomal protein S20"/>
    <property type="match status" value="1"/>
</dbReference>
<evidence type="ECO:0000256" key="1">
    <source>
        <dbReference type="ARBA" id="ARBA00007634"/>
    </source>
</evidence>
<evidence type="ECO:0000256" key="7">
    <source>
        <dbReference type="HAMAP-Rule" id="MF_00500"/>
    </source>
</evidence>
<dbReference type="GO" id="GO:0015935">
    <property type="term" value="C:small ribosomal subunit"/>
    <property type="evidence" value="ECO:0007669"/>
    <property type="project" value="TreeGrafter"/>
</dbReference>
<comment type="similarity">
    <text evidence="1 7">Belongs to the bacterial ribosomal protein bS20 family.</text>
</comment>
<keyword evidence="3 7" id="KW-0694">RNA-binding</keyword>
<dbReference type="NCBIfam" id="TIGR00029">
    <property type="entry name" value="S20"/>
    <property type="match status" value="1"/>
</dbReference>
<dbReference type="EMBL" id="CGIH01000047">
    <property type="protein sequence ID" value="CFY02889.1"/>
    <property type="molecule type" value="Genomic_DNA"/>
</dbReference>
<sequence length="138" mass="15175">MLLAESHLLCLLRCLLVEMTLSSLILHFKIHNAIVFLLALHIQGGETVAKSKTPAKRARIAEDNRLRNKAYKSKLKTSVKAYEASLSADNVEAARENLIKVTSLIDKSVSKGVLHKNTAARKKSALAKKLNAMNTIAE</sequence>
<keyword evidence="5 7" id="KW-0687">Ribonucleoprotein</keyword>
<evidence type="ECO:0000313" key="9">
    <source>
        <dbReference type="Proteomes" id="UP000045545"/>
    </source>
</evidence>
<protein>
    <recommendedName>
        <fullName evidence="6 7">Small ribosomal subunit protein bS20</fullName>
    </recommendedName>
</protein>
<dbReference type="Proteomes" id="UP000045545">
    <property type="component" value="Unassembled WGS sequence"/>
</dbReference>
<dbReference type="InterPro" id="IPR036510">
    <property type="entry name" value="Ribosomal_bS20_sf"/>
</dbReference>
<proteinExistence type="inferred from homology"/>
<dbReference type="SUPFAM" id="SSF46992">
    <property type="entry name" value="Ribosomal protein S20"/>
    <property type="match status" value="1"/>
</dbReference>
<evidence type="ECO:0000256" key="2">
    <source>
        <dbReference type="ARBA" id="ARBA00022730"/>
    </source>
</evidence>
<evidence type="ECO:0000313" key="8">
    <source>
        <dbReference type="EMBL" id="CFY02889.1"/>
    </source>
</evidence>
<keyword evidence="9" id="KW-1185">Reference proteome</keyword>
<dbReference type="GO" id="GO:0003735">
    <property type="term" value="F:structural constituent of ribosome"/>
    <property type="evidence" value="ECO:0007669"/>
    <property type="project" value="InterPro"/>
</dbReference>
<organism evidence="8 9">
    <name type="scientific">Syntrophomonas zehnderi OL-4</name>
    <dbReference type="NCBI Taxonomy" id="690567"/>
    <lineage>
        <taxon>Bacteria</taxon>
        <taxon>Bacillati</taxon>
        <taxon>Bacillota</taxon>
        <taxon>Clostridia</taxon>
        <taxon>Eubacteriales</taxon>
        <taxon>Syntrophomonadaceae</taxon>
        <taxon>Syntrophomonas</taxon>
    </lineage>
</organism>